<feature type="non-terminal residue" evidence="1">
    <location>
        <position position="80"/>
    </location>
</feature>
<dbReference type="AlphaFoldDB" id="A0A9N9DX89"/>
<reference evidence="1" key="1">
    <citation type="submission" date="2021-06" db="EMBL/GenBank/DDBJ databases">
        <authorList>
            <person name="Kallberg Y."/>
            <person name="Tangrot J."/>
            <person name="Rosling A."/>
        </authorList>
    </citation>
    <scope>NUCLEOTIDE SEQUENCE</scope>
    <source>
        <strain evidence="1">AZ414A</strain>
    </source>
</reference>
<protein>
    <submittedName>
        <fullName evidence="1">416_t:CDS:1</fullName>
    </submittedName>
</protein>
<keyword evidence="2" id="KW-1185">Reference proteome</keyword>
<accession>A0A9N9DX89</accession>
<comment type="caution">
    <text evidence="1">The sequence shown here is derived from an EMBL/GenBank/DDBJ whole genome shotgun (WGS) entry which is preliminary data.</text>
</comment>
<dbReference type="Proteomes" id="UP000789706">
    <property type="component" value="Unassembled WGS sequence"/>
</dbReference>
<proteinExistence type="predicted"/>
<feature type="non-terminal residue" evidence="1">
    <location>
        <position position="1"/>
    </location>
</feature>
<dbReference type="OrthoDB" id="2466827at2759"/>
<gene>
    <name evidence="1" type="ORF">DEBURN_LOCUS11606</name>
</gene>
<name>A0A9N9DX89_9GLOM</name>
<evidence type="ECO:0000313" key="2">
    <source>
        <dbReference type="Proteomes" id="UP000789706"/>
    </source>
</evidence>
<dbReference type="EMBL" id="CAJVPK010007392">
    <property type="protein sequence ID" value="CAG8656121.1"/>
    <property type="molecule type" value="Genomic_DNA"/>
</dbReference>
<sequence length="80" mass="9255">KGKRIDFEDLTIDIDENNGNEWTEVTNKKKKAKNIDNTAIDPEVIEEDKESVLSYETDNSEKIEFVKKAIRAKTELTLVR</sequence>
<organism evidence="1 2">
    <name type="scientific">Diversispora eburnea</name>
    <dbReference type="NCBI Taxonomy" id="1213867"/>
    <lineage>
        <taxon>Eukaryota</taxon>
        <taxon>Fungi</taxon>
        <taxon>Fungi incertae sedis</taxon>
        <taxon>Mucoromycota</taxon>
        <taxon>Glomeromycotina</taxon>
        <taxon>Glomeromycetes</taxon>
        <taxon>Diversisporales</taxon>
        <taxon>Diversisporaceae</taxon>
        <taxon>Diversispora</taxon>
    </lineage>
</organism>
<evidence type="ECO:0000313" key="1">
    <source>
        <dbReference type="EMBL" id="CAG8656121.1"/>
    </source>
</evidence>